<dbReference type="SUPFAM" id="SSF53187">
    <property type="entry name" value="Zn-dependent exopeptidases"/>
    <property type="match status" value="1"/>
</dbReference>
<dbReference type="GO" id="GO:0004177">
    <property type="term" value="F:aminopeptidase activity"/>
    <property type="evidence" value="ECO:0007669"/>
    <property type="project" value="UniProtKB-KW"/>
</dbReference>
<dbReference type="EMBL" id="CAFAAL010000026">
    <property type="protein sequence ID" value="CAB4797865.1"/>
    <property type="molecule type" value="Genomic_DNA"/>
</dbReference>
<evidence type="ECO:0000313" key="12">
    <source>
        <dbReference type="EMBL" id="CAB4887480.1"/>
    </source>
</evidence>
<keyword evidence="4" id="KW-0645">Protease</keyword>
<dbReference type="EMBL" id="CAEZYH010000001">
    <property type="protein sequence ID" value="CAB4704456.1"/>
    <property type="molecule type" value="Genomic_DNA"/>
</dbReference>
<dbReference type="AlphaFoldDB" id="A0A6J7F301"/>
<comment type="cofactor">
    <cofactor evidence="1">
        <name>Zn(2+)</name>
        <dbReference type="ChEBI" id="CHEBI:29105"/>
    </cofactor>
</comment>
<keyword evidence="8" id="KW-0482">Metalloprotease</keyword>
<evidence type="ECO:0000313" key="9">
    <source>
        <dbReference type="EMBL" id="CAB4704456.1"/>
    </source>
</evidence>
<dbReference type="PRINTS" id="PR00932">
    <property type="entry name" value="AMINO1PTASE"/>
</dbReference>
<sequence length="423" mass="45447">MNRKSDLSVDGLIRHLDASVSPAHSVEYSATRLRGAGFVETSFERLKDGLPTNGFIADAGLLLAWTLPQQAIRQFRIVGTHTDSPCLKVKPLPDSGSFGWKQIGVEVYGGILNNSWLDRDLGLAGRVVLTDGSVKNVRVDQAIARIPQLAIHLDREVNDRGLILDKQVHLAPIWGLGQYRPGEFSEFLAEQMSVSVSEISLWDISLFDLTPASLLGHDQSLLASGRLDNQVSCWSATEGLIDASASDASGDTASVIAQFDHEEVGSQSTHGAAGPRLTWLLEALHAGTRTEFHETLSRSHCISADNAHAIHPNYPDRHEPTHRPLPNLGPVLKINANQRYATSVESAAVFLQTCALAGVPHQTFVSRNSIPCGSTIGPVAATQLGIPTVDVGVAQLSMHSARELCGASDPAMLAKVIARYFAG</sequence>
<keyword evidence="6" id="KW-0378">Hydrolase</keyword>
<dbReference type="SUPFAM" id="SSF101821">
    <property type="entry name" value="Aminopeptidase/glucanase lid domain"/>
    <property type="match status" value="1"/>
</dbReference>
<protein>
    <submittedName>
        <fullName evidence="12">Unannotated protein</fullName>
    </submittedName>
</protein>
<evidence type="ECO:0000256" key="8">
    <source>
        <dbReference type="ARBA" id="ARBA00023049"/>
    </source>
</evidence>
<evidence type="ECO:0000256" key="1">
    <source>
        <dbReference type="ARBA" id="ARBA00001947"/>
    </source>
</evidence>
<dbReference type="Pfam" id="PF02127">
    <property type="entry name" value="Peptidase_M18"/>
    <property type="match status" value="1"/>
</dbReference>
<dbReference type="PANTHER" id="PTHR28570">
    <property type="entry name" value="ASPARTYL AMINOPEPTIDASE"/>
    <property type="match status" value="1"/>
</dbReference>
<dbReference type="Gene3D" id="3.40.630.10">
    <property type="entry name" value="Zn peptidases"/>
    <property type="match status" value="1"/>
</dbReference>
<dbReference type="EMBL" id="CAEZZP010000032">
    <property type="protein sequence ID" value="CAB4769004.1"/>
    <property type="molecule type" value="Genomic_DNA"/>
</dbReference>
<gene>
    <name evidence="9" type="ORF">UFOPK2658_00009</name>
    <name evidence="10" type="ORF">UFOPK2880_00702</name>
    <name evidence="11" type="ORF">UFOPK3004_00481</name>
    <name evidence="12" type="ORF">UFOPK3494_00039</name>
    <name evidence="13" type="ORF">UFOPK4134_00205</name>
</gene>
<evidence type="ECO:0000256" key="2">
    <source>
        <dbReference type="ARBA" id="ARBA00008290"/>
    </source>
</evidence>
<dbReference type="NCBIfam" id="NF002759">
    <property type="entry name" value="PRK02813.1"/>
    <property type="match status" value="1"/>
</dbReference>
<evidence type="ECO:0000313" key="11">
    <source>
        <dbReference type="EMBL" id="CAB4797865.1"/>
    </source>
</evidence>
<evidence type="ECO:0000313" key="10">
    <source>
        <dbReference type="EMBL" id="CAB4769004.1"/>
    </source>
</evidence>
<dbReference type="GO" id="GO:0008270">
    <property type="term" value="F:zinc ion binding"/>
    <property type="evidence" value="ECO:0007669"/>
    <property type="project" value="InterPro"/>
</dbReference>
<reference evidence="12" key="1">
    <citation type="submission" date="2020-05" db="EMBL/GenBank/DDBJ databases">
        <authorList>
            <person name="Chiriac C."/>
            <person name="Salcher M."/>
            <person name="Ghai R."/>
            <person name="Kavagutti S V."/>
        </authorList>
    </citation>
    <scope>NUCLEOTIDE SEQUENCE</scope>
</reference>
<dbReference type="GO" id="GO:0005737">
    <property type="term" value="C:cytoplasm"/>
    <property type="evidence" value="ECO:0007669"/>
    <property type="project" value="UniProtKB-ARBA"/>
</dbReference>
<dbReference type="PANTHER" id="PTHR28570:SF3">
    <property type="entry name" value="ASPARTYL AMINOPEPTIDASE"/>
    <property type="match status" value="1"/>
</dbReference>
<organism evidence="12">
    <name type="scientific">freshwater metagenome</name>
    <dbReference type="NCBI Taxonomy" id="449393"/>
    <lineage>
        <taxon>unclassified sequences</taxon>
        <taxon>metagenomes</taxon>
        <taxon>ecological metagenomes</taxon>
    </lineage>
</organism>
<comment type="similarity">
    <text evidence="2">Belongs to the peptidase M18 family.</text>
</comment>
<evidence type="ECO:0000256" key="5">
    <source>
        <dbReference type="ARBA" id="ARBA00022723"/>
    </source>
</evidence>
<evidence type="ECO:0000256" key="6">
    <source>
        <dbReference type="ARBA" id="ARBA00022801"/>
    </source>
</evidence>
<dbReference type="GO" id="GO:0006508">
    <property type="term" value="P:proteolysis"/>
    <property type="evidence" value="ECO:0007669"/>
    <property type="project" value="UniProtKB-KW"/>
</dbReference>
<dbReference type="EMBL" id="CAFBMF010000001">
    <property type="protein sequence ID" value="CAB4887480.1"/>
    <property type="molecule type" value="Genomic_DNA"/>
</dbReference>
<dbReference type="InterPro" id="IPR001948">
    <property type="entry name" value="Peptidase_M18"/>
</dbReference>
<accession>A0A6J7F301</accession>
<dbReference type="GO" id="GO:0008237">
    <property type="term" value="F:metallopeptidase activity"/>
    <property type="evidence" value="ECO:0007669"/>
    <property type="project" value="UniProtKB-KW"/>
</dbReference>
<evidence type="ECO:0000313" key="13">
    <source>
        <dbReference type="EMBL" id="CAB5019829.1"/>
    </source>
</evidence>
<evidence type="ECO:0000256" key="3">
    <source>
        <dbReference type="ARBA" id="ARBA00022438"/>
    </source>
</evidence>
<proteinExistence type="inferred from homology"/>
<dbReference type="Gene3D" id="2.30.250.10">
    <property type="entry name" value="Aminopeptidase i, Domain 2"/>
    <property type="match status" value="1"/>
</dbReference>
<keyword evidence="3" id="KW-0031">Aminopeptidase</keyword>
<dbReference type="InterPro" id="IPR023358">
    <property type="entry name" value="Peptidase_M18_dom2"/>
</dbReference>
<dbReference type="EMBL" id="CAFBPS010000006">
    <property type="protein sequence ID" value="CAB5019829.1"/>
    <property type="molecule type" value="Genomic_DNA"/>
</dbReference>
<evidence type="ECO:0000256" key="4">
    <source>
        <dbReference type="ARBA" id="ARBA00022670"/>
    </source>
</evidence>
<keyword evidence="5" id="KW-0479">Metal-binding</keyword>
<keyword evidence="7" id="KW-0862">Zinc</keyword>
<evidence type="ECO:0000256" key="7">
    <source>
        <dbReference type="ARBA" id="ARBA00022833"/>
    </source>
</evidence>
<name>A0A6J7F301_9ZZZZ</name>